<dbReference type="SUPFAM" id="SSF89733">
    <property type="entry name" value="L-sulfolactate dehydrogenase-like"/>
    <property type="match status" value="1"/>
</dbReference>
<dbReference type="Proteomes" id="UP000366945">
    <property type="component" value="Unassembled WGS sequence"/>
</dbReference>
<sequence length="336" mass="34593">MGVPNIDYHGESMQLDIEQAKALARTAIMAVGADAPTAASLANATVAAELSGHGSVGFAHLLDYLRGFSKGQIARSAQPDIAFPTLTTIKVDAKHGIAQLGFDLAFNELVERAKQYGVALFAQANSYTAGELGYYTRRLADAGLISLATSNGPALVTTPQSRQRVFGTNPLSFGAPIAGGAPLVIDQASSATAFVNIREAAAKGHAIPEGWALDAAGMPTTDANDALTGMLLAFGGARGANIALMVEVLSAGLTGANWSLDCPSFEHGNASPGAGLCIVAIAPAALAPDFATRLALHVERLSAKGIYVAGRGDRPDVIEVAPSVLSEIERYCAHNL</sequence>
<organism evidence="3 4">
    <name type="scientific">Pandoraea pneumonica</name>
    <dbReference type="NCBI Taxonomy" id="2508299"/>
    <lineage>
        <taxon>Bacteria</taxon>
        <taxon>Pseudomonadati</taxon>
        <taxon>Pseudomonadota</taxon>
        <taxon>Betaproteobacteria</taxon>
        <taxon>Burkholderiales</taxon>
        <taxon>Burkholderiaceae</taxon>
        <taxon>Pandoraea</taxon>
    </lineage>
</organism>
<evidence type="ECO:0000256" key="1">
    <source>
        <dbReference type="ARBA" id="ARBA00006056"/>
    </source>
</evidence>
<dbReference type="InterPro" id="IPR043144">
    <property type="entry name" value="Mal/L-sulf/L-lact_DH-like_ah"/>
</dbReference>
<evidence type="ECO:0000313" key="4">
    <source>
        <dbReference type="Proteomes" id="UP000366945"/>
    </source>
</evidence>
<dbReference type="GO" id="GO:0016491">
    <property type="term" value="F:oxidoreductase activity"/>
    <property type="evidence" value="ECO:0007669"/>
    <property type="project" value="UniProtKB-KW"/>
</dbReference>
<gene>
    <name evidence="3" type="ORF">PPN31114_00633</name>
</gene>
<comment type="similarity">
    <text evidence="1">Belongs to the LDH2/MDH2 oxidoreductase family.</text>
</comment>
<dbReference type="EMBL" id="CABPSK010000001">
    <property type="protein sequence ID" value="VVD71492.1"/>
    <property type="molecule type" value="Genomic_DNA"/>
</dbReference>
<dbReference type="InterPro" id="IPR043143">
    <property type="entry name" value="Mal/L-sulf/L-lact_DH-like_NADP"/>
</dbReference>
<evidence type="ECO:0000256" key="2">
    <source>
        <dbReference type="ARBA" id="ARBA00023002"/>
    </source>
</evidence>
<dbReference type="PANTHER" id="PTHR11091:SF0">
    <property type="entry name" value="MALATE DEHYDROGENASE"/>
    <property type="match status" value="1"/>
</dbReference>
<dbReference type="Gene3D" id="3.30.1370.60">
    <property type="entry name" value="Hypothetical oxidoreductase yiak, domain 2"/>
    <property type="match status" value="1"/>
</dbReference>
<evidence type="ECO:0000313" key="3">
    <source>
        <dbReference type="EMBL" id="VVD71492.1"/>
    </source>
</evidence>
<proteinExistence type="inferred from homology"/>
<dbReference type="InterPro" id="IPR036111">
    <property type="entry name" value="Mal/L-sulfo/L-lacto_DH-like_sf"/>
</dbReference>
<reference evidence="3 4" key="1">
    <citation type="submission" date="2019-08" db="EMBL/GenBank/DDBJ databases">
        <authorList>
            <person name="Peeters C."/>
        </authorList>
    </citation>
    <scope>NUCLEOTIDE SEQUENCE [LARGE SCALE GENOMIC DNA]</scope>
    <source>
        <strain evidence="3 4">LMG 31114</strain>
    </source>
</reference>
<dbReference type="Pfam" id="PF02615">
    <property type="entry name" value="Ldh_2"/>
    <property type="match status" value="1"/>
</dbReference>
<dbReference type="Gene3D" id="1.10.1530.10">
    <property type="match status" value="1"/>
</dbReference>
<dbReference type="AlphaFoldDB" id="A0A5E4S9M1"/>
<keyword evidence="4" id="KW-1185">Reference proteome</keyword>
<protein>
    <submittedName>
        <fullName evidence="3">Lactate dehydrogenase</fullName>
    </submittedName>
</protein>
<dbReference type="PANTHER" id="PTHR11091">
    <property type="entry name" value="OXIDOREDUCTASE-RELATED"/>
    <property type="match status" value="1"/>
</dbReference>
<dbReference type="InterPro" id="IPR003767">
    <property type="entry name" value="Malate/L-lactate_DH-like"/>
</dbReference>
<keyword evidence="2" id="KW-0560">Oxidoreductase</keyword>
<accession>A0A5E4S9M1</accession>
<name>A0A5E4S9M1_9BURK</name>